<protein>
    <submittedName>
        <fullName evidence="2">Uncharacterized protein</fullName>
    </submittedName>
</protein>
<dbReference type="Proteomes" id="UP000887300">
    <property type="component" value="Unassembled WGS sequence"/>
</dbReference>
<reference evidence="2" key="1">
    <citation type="journal article" date="2021" name="ISME J.">
        <title>Genomic evolution of the class Acidithiobacillia: deep-branching Proteobacteria living in extreme acidic conditions.</title>
        <authorList>
            <person name="Moya-Beltran A."/>
            <person name="Beard S."/>
            <person name="Rojas-Villalobos C."/>
            <person name="Issotta F."/>
            <person name="Gallardo Y."/>
            <person name="Ulloa R."/>
            <person name="Giaveno A."/>
            <person name="Degli Esposti M."/>
            <person name="Johnson D.B."/>
            <person name="Quatrini R."/>
        </authorList>
    </citation>
    <scope>NUCLEOTIDE SEQUENCE</scope>
    <source>
        <strain evidence="2">DSM 583</strain>
    </source>
</reference>
<dbReference type="AlphaFoldDB" id="A0A8X8G4F7"/>
<accession>A0A8X8G4F7</accession>
<comment type="caution">
    <text evidence="2">The sequence shown here is derived from an EMBL/GenBank/DDBJ whole genome shotgun (WGS) entry which is preliminary data.</text>
</comment>
<evidence type="ECO:0000313" key="2">
    <source>
        <dbReference type="EMBL" id="MBU2722591.1"/>
    </source>
</evidence>
<gene>
    <name evidence="2" type="ORF">HF568_05040</name>
</gene>
<sequence>MPSSREKIINELSAVSYVGGREASAALPAVESLGTKAVERYLETGRDLFLHDREVGKHFFHGTAALMEAFGGLDPWLSQARIFLSQRGSGPAAEGYFDQASTIRRRWGLDAEAAWFGIGAQWLGAHTESAAAYFHMPAEELFGSWGAAGLQTLLKPAEMLLQKRMGLRAYLKGAITMYERCGLDGLNQWVMGGIDVLNANRRRGEAWFRLESDESRQFMQSVLPGFHLGHHERFFSMMLQAWTGLHLPIERLEWPDSHHNFVETDGKAVYIPPVMASREKAILSFYHIGAHLSFDSYNEQGLRLIAQELGQTTLAQDAQGRIVWTTLFDRYGDNRWKFQRIFDIFEDVRVDVALDQRMPGYIARLQKLSQTTTPPEGSALAYWQLALQLSEKQPDANSFYGFSALMRGDSTIVDSFHLALKYYASSNMPSLTWIDYLTSYLPAHSPNMIRPVYMFGQKVSDTNHNTLQINQDGSFSRFSDMKTVDRERSDTPMEIERQNSSMITPRKRPKQDSKGLKIQRRVGTPPARGGRSSGGGLPQPAQINEDGLHENIVDGGILYPEWDYKTCRYKAGWAHVYERPLREKDAMSSSKH</sequence>
<evidence type="ECO:0000256" key="1">
    <source>
        <dbReference type="SAM" id="MobiDB-lite"/>
    </source>
</evidence>
<evidence type="ECO:0000313" key="3">
    <source>
        <dbReference type="Proteomes" id="UP000887300"/>
    </source>
</evidence>
<proteinExistence type="predicted"/>
<dbReference type="RefSeq" id="WP_215886058.1">
    <property type="nucleotide sequence ID" value="NZ_CP134225.1"/>
</dbReference>
<feature type="region of interest" description="Disordered" evidence="1">
    <location>
        <begin position="497"/>
        <end position="543"/>
    </location>
</feature>
<name>A0A8X8G4F7_ACIFI</name>
<organism evidence="2 3">
    <name type="scientific">Acidithiobacillus ferridurans</name>
    <dbReference type="NCBI Taxonomy" id="1232575"/>
    <lineage>
        <taxon>Bacteria</taxon>
        <taxon>Pseudomonadati</taxon>
        <taxon>Pseudomonadota</taxon>
        <taxon>Acidithiobacillia</taxon>
        <taxon>Acidithiobacillales</taxon>
        <taxon>Acidithiobacillaceae</taxon>
        <taxon>Acidithiobacillus</taxon>
    </lineage>
</organism>
<dbReference type="EMBL" id="JABBHS010000155">
    <property type="protein sequence ID" value="MBU2722591.1"/>
    <property type="molecule type" value="Genomic_DNA"/>
</dbReference>